<dbReference type="InterPro" id="IPR023753">
    <property type="entry name" value="FAD/NAD-binding_dom"/>
</dbReference>
<feature type="binding site" evidence="4">
    <location>
        <position position="123"/>
    </location>
    <ligand>
        <name>FAD</name>
        <dbReference type="ChEBI" id="CHEBI:57692"/>
    </ligand>
</feature>
<keyword evidence="2" id="KW-0285">Flavoprotein</keyword>
<evidence type="ECO:0000259" key="7">
    <source>
        <dbReference type="Pfam" id="PF02852"/>
    </source>
</evidence>
<dbReference type="AlphaFoldDB" id="A0A1C6TY73"/>
<dbReference type="InterPro" id="IPR016156">
    <property type="entry name" value="FAD/NAD-linked_Rdtase_dimer_sf"/>
</dbReference>
<dbReference type="Proteomes" id="UP000198937">
    <property type="component" value="Unassembled WGS sequence"/>
</dbReference>
<dbReference type="InterPro" id="IPR004099">
    <property type="entry name" value="Pyr_nucl-diS_OxRdtase_dimer"/>
</dbReference>
<evidence type="ECO:0000256" key="1">
    <source>
        <dbReference type="ARBA" id="ARBA00007532"/>
    </source>
</evidence>
<evidence type="ECO:0000256" key="4">
    <source>
        <dbReference type="PIRSR" id="PIRSR000350-3"/>
    </source>
</evidence>
<dbReference type="STRING" id="683228.GA0070617_0385"/>
<evidence type="ECO:0000256" key="5">
    <source>
        <dbReference type="PIRSR" id="PIRSR000350-4"/>
    </source>
</evidence>
<feature type="domain" description="FAD/NAD(P)-binding" evidence="8">
    <location>
        <begin position="14"/>
        <end position="326"/>
    </location>
</feature>
<evidence type="ECO:0000256" key="3">
    <source>
        <dbReference type="ARBA" id="ARBA00022827"/>
    </source>
</evidence>
<dbReference type="GO" id="GO:0050660">
    <property type="term" value="F:flavin adenine dinucleotide binding"/>
    <property type="evidence" value="ECO:0007669"/>
    <property type="project" value="TreeGrafter"/>
</dbReference>
<dbReference type="EMBL" id="FMIA01000002">
    <property type="protein sequence ID" value="SCL46782.1"/>
    <property type="molecule type" value="Genomic_DNA"/>
</dbReference>
<comment type="cofactor">
    <cofactor evidence="4">
        <name>FAD</name>
        <dbReference type="ChEBI" id="CHEBI:57692"/>
    </cofactor>
    <text evidence="4">Binds 1 FAD per subunit.</text>
</comment>
<dbReference type="PIRSF" id="PIRSF000350">
    <property type="entry name" value="Mercury_reductase_MerA"/>
    <property type="match status" value="1"/>
</dbReference>
<keyword evidence="4" id="KW-0520">NAD</keyword>
<keyword evidence="4" id="KW-0547">Nucleotide-binding</keyword>
<dbReference type="PANTHER" id="PTHR43014">
    <property type="entry name" value="MERCURIC REDUCTASE"/>
    <property type="match status" value="1"/>
</dbReference>
<comment type="similarity">
    <text evidence="1">Belongs to the class-I pyridine nucleotide-disulfide oxidoreductase family.</text>
</comment>
<accession>A0A1C6TY73</accession>
<feature type="disulfide bond" description="Redox-active" evidence="5">
    <location>
        <begin position="50"/>
        <end position="55"/>
    </location>
</feature>
<dbReference type="PRINTS" id="PR00411">
    <property type="entry name" value="PNDRDTASEI"/>
</dbReference>
<keyword evidence="10" id="KW-1185">Reference proteome</keyword>
<dbReference type="Gene3D" id="3.30.390.30">
    <property type="match status" value="1"/>
</dbReference>
<organism evidence="9 10">
    <name type="scientific">Micromonospora yangpuensis</name>
    <dbReference type="NCBI Taxonomy" id="683228"/>
    <lineage>
        <taxon>Bacteria</taxon>
        <taxon>Bacillati</taxon>
        <taxon>Actinomycetota</taxon>
        <taxon>Actinomycetes</taxon>
        <taxon>Micromonosporales</taxon>
        <taxon>Micromonosporaceae</taxon>
        <taxon>Micromonospora</taxon>
    </lineage>
</organism>
<dbReference type="PRINTS" id="PR00368">
    <property type="entry name" value="FADPNR"/>
</dbReference>
<keyword evidence="9" id="KW-0670">Pyruvate</keyword>
<evidence type="ECO:0000313" key="10">
    <source>
        <dbReference type="Proteomes" id="UP000198937"/>
    </source>
</evidence>
<dbReference type="SUPFAM" id="SSF51905">
    <property type="entry name" value="FAD/NAD(P)-binding domain"/>
    <property type="match status" value="1"/>
</dbReference>
<dbReference type="InterPro" id="IPR001100">
    <property type="entry name" value="Pyr_nuc-diS_OxRdtase"/>
</dbReference>
<evidence type="ECO:0000256" key="2">
    <source>
        <dbReference type="ARBA" id="ARBA00022630"/>
    </source>
</evidence>
<feature type="binding site" evidence="4">
    <location>
        <position position="59"/>
    </location>
    <ligand>
        <name>FAD</name>
        <dbReference type="ChEBI" id="CHEBI:57692"/>
    </ligand>
</feature>
<reference evidence="9 10" key="1">
    <citation type="submission" date="2016-06" db="EMBL/GenBank/DDBJ databases">
        <authorList>
            <person name="Kjaerup R.B."/>
            <person name="Dalgaard T.S."/>
            <person name="Juul-Madsen H.R."/>
        </authorList>
    </citation>
    <scope>NUCLEOTIDE SEQUENCE [LARGE SCALE GENOMIC DNA]</scope>
    <source>
        <strain evidence="9 10">DSM 45577</strain>
    </source>
</reference>
<dbReference type="PANTHER" id="PTHR43014:SF2">
    <property type="entry name" value="MERCURIC REDUCTASE"/>
    <property type="match status" value="1"/>
</dbReference>
<dbReference type="SUPFAM" id="SSF55424">
    <property type="entry name" value="FAD/NAD-linked reductases, dimerisation (C-terminal) domain"/>
    <property type="match status" value="1"/>
</dbReference>
<evidence type="ECO:0000259" key="8">
    <source>
        <dbReference type="Pfam" id="PF07992"/>
    </source>
</evidence>
<feature type="binding site" evidence="4">
    <location>
        <begin position="185"/>
        <end position="192"/>
    </location>
    <ligand>
        <name>NAD(+)</name>
        <dbReference type="ChEBI" id="CHEBI:57540"/>
    </ligand>
</feature>
<feature type="region of interest" description="Disordered" evidence="6">
    <location>
        <begin position="364"/>
        <end position="385"/>
    </location>
</feature>
<protein>
    <submittedName>
        <fullName evidence="9">Pyruvate/2-oxoglutarate dehydrogenase complex, dihydrolipoamide dehydrogenase (E3) component</fullName>
    </submittedName>
</protein>
<sequence length="527" mass="53841">MGDAVGMAEPELVDVVVVGLGVGGDEVAGKLAEAGLSVVGIERDLVGGECPYWGCVPSKMMIRAANALAEARRVDGLAGTAQVRPDWSPVAKRIREEATDTWDDRVAVDRFVGRGGTFVRGSGRLDGPGRVRVGDRVFQARYGVVLGTGTRPSIPPLPGLADTPYWTNHQAIEVEELPASLLSLGGGAIGLELAQVFARFGVQVTVLERSERVLAVEEPESSEVAAAALRADGVTIETGVGAERVSHDGQHFTVHAAGGAEFTAERLLVVTGRRAHLAELGLDTVGMDPDQRYLPVDDRMRAGDGIWAVGDLTGEGAFTHIAMYQAAIVVADLLDHARRATAGPDPSGTASVVGGAVGAASGVPAAGGPASAGSGTAGSGTAASGAVGSGVAGSGAVGAGVGGPQGVARADYRALPRVTFTDPEIGAVGLTERQARERGLNVQVGFAELASSTRGWIHRGDGFIKLVADADRGVLVGATSAGPAGGEVLAGLVVAVHAAVPISQLRHMIYAYPTFHRAIETALHDLR</sequence>
<keyword evidence="3 4" id="KW-0274">FAD</keyword>
<gene>
    <name evidence="9" type="ORF">GA0070617_0385</name>
</gene>
<dbReference type="Pfam" id="PF02852">
    <property type="entry name" value="Pyr_redox_dim"/>
    <property type="match status" value="1"/>
</dbReference>
<feature type="binding site" evidence="4">
    <location>
        <position position="208"/>
    </location>
    <ligand>
        <name>NAD(+)</name>
        <dbReference type="ChEBI" id="CHEBI:57540"/>
    </ligand>
</feature>
<feature type="domain" description="Pyridine nucleotide-disulphide oxidoreductase dimerisation" evidence="7">
    <location>
        <begin position="416"/>
        <end position="522"/>
    </location>
</feature>
<name>A0A1C6TY73_9ACTN</name>
<dbReference type="Gene3D" id="3.50.50.60">
    <property type="entry name" value="FAD/NAD(P)-binding domain"/>
    <property type="match status" value="2"/>
</dbReference>
<feature type="binding site" evidence="4">
    <location>
        <position position="272"/>
    </location>
    <ligand>
        <name>NAD(+)</name>
        <dbReference type="ChEBI" id="CHEBI:57540"/>
    </ligand>
</feature>
<feature type="binding site" evidence="4">
    <location>
        <position position="311"/>
    </location>
    <ligand>
        <name>FAD</name>
        <dbReference type="ChEBI" id="CHEBI:57692"/>
    </ligand>
</feature>
<evidence type="ECO:0000313" key="9">
    <source>
        <dbReference type="EMBL" id="SCL46782.1"/>
    </source>
</evidence>
<evidence type="ECO:0000256" key="6">
    <source>
        <dbReference type="SAM" id="MobiDB-lite"/>
    </source>
</evidence>
<dbReference type="InterPro" id="IPR036188">
    <property type="entry name" value="FAD/NAD-bd_sf"/>
</dbReference>
<proteinExistence type="inferred from homology"/>
<dbReference type="GO" id="GO:0003955">
    <property type="term" value="F:NAD(P)H dehydrogenase (quinone) activity"/>
    <property type="evidence" value="ECO:0007669"/>
    <property type="project" value="TreeGrafter"/>
</dbReference>
<dbReference type="Pfam" id="PF07992">
    <property type="entry name" value="Pyr_redox_2"/>
    <property type="match status" value="1"/>
</dbReference>